<dbReference type="InterPro" id="IPR017850">
    <property type="entry name" value="Alkaline_phosphatase_core_sf"/>
</dbReference>
<dbReference type="Pfam" id="PF04185">
    <property type="entry name" value="Phosphoesterase"/>
    <property type="match status" value="1"/>
</dbReference>
<accession>A0ABS4PUF2</accession>
<gene>
    <name evidence="3" type="ORF">JOM49_004571</name>
</gene>
<dbReference type="PANTHER" id="PTHR31956:SF1">
    <property type="entry name" value="NON-SPECIFIC PHOSPHOLIPASE C1"/>
    <property type="match status" value="1"/>
</dbReference>
<dbReference type="InterPro" id="IPR007312">
    <property type="entry name" value="Phosphoesterase"/>
</dbReference>
<protein>
    <submittedName>
        <fullName evidence="3">Phospholipase C</fullName>
        <ecNumber evidence="3">3.1.4.3</ecNumber>
    </submittedName>
</protein>
<dbReference type="EMBL" id="JAGGMS010000001">
    <property type="protein sequence ID" value="MBP2183045.1"/>
    <property type="molecule type" value="Genomic_DNA"/>
</dbReference>
<dbReference type="RefSeq" id="WP_209666260.1">
    <property type="nucleotide sequence ID" value="NZ_JAGGMS010000001.1"/>
</dbReference>
<organism evidence="3 4">
    <name type="scientific">Amycolatopsis magusensis</name>
    <dbReference type="NCBI Taxonomy" id="882444"/>
    <lineage>
        <taxon>Bacteria</taxon>
        <taxon>Bacillati</taxon>
        <taxon>Actinomycetota</taxon>
        <taxon>Actinomycetes</taxon>
        <taxon>Pseudonocardiales</taxon>
        <taxon>Pseudonocardiaceae</taxon>
        <taxon>Amycolatopsis</taxon>
    </lineage>
</organism>
<reference evidence="3 4" key="1">
    <citation type="submission" date="2021-03" db="EMBL/GenBank/DDBJ databases">
        <title>Sequencing the genomes of 1000 actinobacteria strains.</title>
        <authorList>
            <person name="Klenk H.-P."/>
        </authorList>
    </citation>
    <scope>NUCLEOTIDE SEQUENCE [LARGE SCALE GENOMIC DNA]</scope>
    <source>
        <strain evidence="3 4">DSM 45510</strain>
    </source>
</reference>
<evidence type="ECO:0000256" key="2">
    <source>
        <dbReference type="ARBA" id="ARBA00023026"/>
    </source>
</evidence>
<dbReference type="EC" id="3.1.4.3" evidence="3"/>
<dbReference type="PANTHER" id="PTHR31956">
    <property type="entry name" value="NON-SPECIFIC PHOSPHOLIPASE C4-RELATED"/>
    <property type="match status" value="1"/>
</dbReference>
<keyword evidence="1 3" id="KW-0378">Hydrolase</keyword>
<dbReference type="GO" id="GO:0034480">
    <property type="term" value="F:phosphatidylcholine phospholipase C activity"/>
    <property type="evidence" value="ECO:0007669"/>
    <property type="project" value="UniProtKB-EC"/>
</dbReference>
<evidence type="ECO:0000313" key="4">
    <source>
        <dbReference type="Proteomes" id="UP000741013"/>
    </source>
</evidence>
<proteinExistence type="predicted"/>
<dbReference type="Gene3D" id="3.40.720.10">
    <property type="entry name" value="Alkaline Phosphatase, subunit A"/>
    <property type="match status" value="2"/>
</dbReference>
<keyword evidence="2" id="KW-0843">Virulence</keyword>
<dbReference type="SUPFAM" id="SSF53649">
    <property type="entry name" value="Alkaline phosphatase-like"/>
    <property type="match status" value="1"/>
</dbReference>
<evidence type="ECO:0000313" key="3">
    <source>
        <dbReference type="EMBL" id="MBP2183045.1"/>
    </source>
</evidence>
<name>A0ABS4PUF2_9PSEU</name>
<sequence length="485" mass="53266">MNASVDHVIVLMMENRSFDHLLGFLDHPDPGFESAAGALCPIDPAARRSALVPATADATAALGVDPGHSYEAVRRQIYGNTPALPRMRGFIQSYADSLGRPAPTGLLTRFWRWLTGAPAPIPARATDIMRCLPESRTPVLSQLAKEFAVLTRWFAAVPGETWPNRNFAHAATSDGTVDIEARFYGNRTIFEQLSEADRDWVVYHDGIAQVWAFWKLWTDRRDNFRGMGELLEDIAQDRLPAYSFVEPDHGYGLGPGNSQHPANNTTGDAGFTAGEALIGRIYNALAARPEVFEKTLFLITYDEHGGFFDHVPPRQHLSPLPPAENGFDFRVSGVRVPAVAVSPLIPKGTIDNTFYDHSAIPKTVRNRFAPHLPPLTVRDRDANDLLACLPLLSHPRTDYRPVPLPAQVLAAELPESLNDFEASLLRLGGAVKTRLEQPFHTKTTEEPAFRPDPELAQAAQARHLTPAAGDAIKAVLGHFHAPADS</sequence>
<comment type="caution">
    <text evidence="3">The sequence shown here is derived from an EMBL/GenBank/DDBJ whole genome shotgun (WGS) entry which is preliminary data.</text>
</comment>
<keyword evidence="4" id="KW-1185">Reference proteome</keyword>
<dbReference type="Proteomes" id="UP000741013">
    <property type="component" value="Unassembled WGS sequence"/>
</dbReference>
<evidence type="ECO:0000256" key="1">
    <source>
        <dbReference type="ARBA" id="ARBA00022801"/>
    </source>
</evidence>